<feature type="compositionally biased region" description="Polar residues" evidence="1">
    <location>
        <begin position="43"/>
        <end position="54"/>
    </location>
</feature>
<protein>
    <submittedName>
        <fullName evidence="2">Uncharacterized protein</fullName>
    </submittedName>
</protein>
<feature type="non-terminal residue" evidence="2">
    <location>
        <position position="1"/>
    </location>
</feature>
<feature type="region of interest" description="Disordered" evidence="1">
    <location>
        <begin position="125"/>
        <end position="144"/>
    </location>
</feature>
<dbReference type="AlphaFoldDB" id="A0A9Q0BHX0"/>
<reference evidence="2" key="1">
    <citation type="journal article" date="2023" name="Genome Biol. Evol.">
        <title>Long-read-based Genome Assembly of Drosophila gunungcola Reveals Fewer Chemosensory Genes in Flower-breeding Species.</title>
        <authorList>
            <person name="Negi A."/>
            <person name="Liao B.Y."/>
            <person name="Yeh S.D."/>
        </authorList>
    </citation>
    <scope>NUCLEOTIDE SEQUENCE</scope>
    <source>
        <strain evidence="2">Sukarami</strain>
    </source>
</reference>
<organism evidence="2 3">
    <name type="scientific">Drosophila gunungcola</name>
    <name type="common">fruit fly</name>
    <dbReference type="NCBI Taxonomy" id="103775"/>
    <lineage>
        <taxon>Eukaryota</taxon>
        <taxon>Metazoa</taxon>
        <taxon>Ecdysozoa</taxon>
        <taxon>Arthropoda</taxon>
        <taxon>Hexapoda</taxon>
        <taxon>Insecta</taxon>
        <taxon>Pterygota</taxon>
        <taxon>Neoptera</taxon>
        <taxon>Endopterygota</taxon>
        <taxon>Diptera</taxon>
        <taxon>Brachycera</taxon>
        <taxon>Muscomorpha</taxon>
        <taxon>Ephydroidea</taxon>
        <taxon>Drosophilidae</taxon>
        <taxon>Drosophila</taxon>
        <taxon>Sophophora</taxon>
    </lineage>
</organism>
<gene>
    <name evidence="2" type="ORF">M5D96_013942</name>
</gene>
<dbReference type="Proteomes" id="UP001059596">
    <property type="component" value="Unassembled WGS sequence"/>
</dbReference>
<feature type="region of interest" description="Disordered" evidence="1">
    <location>
        <begin position="164"/>
        <end position="186"/>
    </location>
</feature>
<proteinExistence type="predicted"/>
<evidence type="ECO:0000313" key="2">
    <source>
        <dbReference type="EMBL" id="KAI8033302.1"/>
    </source>
</evidence>
<evidence type="ECO:0000313" key="3">
    <source>
        <dbReference type="Proteomes" id="UP001059596"/>
    </source>
</evidence>
<accession>A0A9Q0BHX0</accession>
<feature type="region of interest" description="Disordered" evidence="1">
    <location>
        <begin position="1"/>
        <end position="74"/>
    </location>
</feature>
<evidence type="ECO:0000256" key="1">
    <source>
        <dbReference type="SAM" id="MobiDB-lite"/>
    </source>
</evidence>
<comment type="caution">
    <text evidence="2">The sequence shown here is derived from an EMBL/GenBank/DDBJ whole genome shotgun (WGS) entry which is preliminary data.</text>
</comment>
<sequence>SVTGSSGESQGHDSVLSTHSPTPPPFSPWRDMETPEGNAGRTPPSNTDSVSTLARSPDASIVVSAEDDEEEDPATLTVARLARLQVVDGDGPGTSTTHVLVGAWLQGQDHHSFAPGHLQQCRWEAQRNPPPASPTSTDDSDVGADDRFWRDRLRAPLERAIAEANQAWDNNAGDIAPAPEDSEPRVASAISMRTVMTSEMTC</sequence>
<name>A0A9Q0BHX0_9MUSC</name>
<dbReference type="EMBL" id="JAMKOV010000151">
    <property type="protein sequence ID" value="KAI8033302.1"/>
    <property type="molecule type" value="Genomic_DNA"/>
</dbReference>
<keyword evidence="3" id="KW-1185">Reference proteome</keyword>